<feature type="transmembrane region" description="Helical" evidence="6">
    <location>
        <begin position="445"/>
        <end position="470"/>
    </location>
</feature>
<evidence type="ECO:0000256" key="5">
    <source>
        <dbReference type="ARBA" id="ARBA00038359"/>
    </source>
</evidence>
<protein>
    <recommendedName>
        <fullName evidence="7">Rhodopsin domain-containing protein</fullName>
    </recommendedName>
</protein>
<feature type="transmembrane region" description="Helical" evidence="6">
    <location>
        <begin position="482"/>
        <end position="502"/>
    </location>
</feature>
<feature type="transmembrane region" description="Helical" evidence="6">
    <location>
        <begin position="116"/>
        <end position="137"/>
    </location>
</feature>
<dbReference type="InterPro" id="IPR049326">
    <property type="entry name" value="Rhodopsin_dom_fungi"/>
</dbReference>
<comment type="similarity">
    <text evidence="5">Belongs to the SAT4 family.</text>
</comment>
<dbReference type="GO" id="GO:0016020">
    <property type="term" value="C:membrane"/>
    <property type="evidence" value="ECO:0007669"/>
    <property type="project" value="UniProtKB-SubCell"/>
</dbReference>
<dbReference type="InterPro" id="IPR052337">
    <property type="entry name" value="SAT4-like"/>
</dbReference>
<name>A0A9P8K610_AURME</name>
<evidence type="ECO:0000256" key="6">
    <source>
        <dbReference type="SAM" id="Phobius"/>
    </source>
</evidence>
<reference evidence="8" key="1">
    <citation type="journal article" date="2021" name="J Fungi (Basel)">
        <title>Virulence traits and population genomics of the black yeast Aureobasidium melanogenum.</title>
        <authorList>
            <person name="Cernosa A."/>
            <person name="Sun X."/>
            <person name="Gostincar C."/>
            <person name="Fang C."/>
            <person name="Gunde-Cimerman N."/>
            <person name="Song Z."/>
        </authorList>
    </citation>
    <scope>NUCLEOTIDE SEQUENCE</scope>
    <source>
        <strain evidence="8">EXF-8016</strain>
    </source>
</reference>
<feature type="transmembrane region" description="Helical" evidence="6">
    <location>
        <begin position="41"/>
        <end position="60"/>
    </location>
</feature>
<comment type="caution">
    <text evidence="8">The sequence shown here is derived from an EMBL/GenBank/DDBJ whole genome shotgun (WGS) entry which is preliminary data.</text>
</comment>
<evidence type="ECO:0000256" key="3">
    <source>
        <dbReference type="ARBA" id="ARBA00022989"/>
    </source>
</evidence>
<evidence type="ECO:0000313" key="9">
    <source>
        <dbReference type="Proteomes" id="UP000767238"/>
    </source>
</evidence>
<feature type="transmembrane region" description="Helical" evidence="6">
    <location>
        <begin position="238"/>
        <end position="266"/>
    </location>
</feature>
<accession>A0A9P8K610</accession>
<proteinExistence type="inferred from homology"/>
<dbReference type="AlphaFoldDB" id="A0A9P8K610"/>
<feature type="transmembrane region" description="Helical" evidence="6">
    <location>
        <begin position="80"/>
        <end position="104"/>
    </location>
</feature>
<feature type="transmembrane region" description="Helical" evidence="6">
    <location>
        <begin position="361"/>
        <end position="384"/>
    </location>
</feature>
<dbReference type="PANTHER" id="PTHR33048:SF47">
    <property type="entry name" value="INTEGRAL MEMBRANE PROTEIN-RELATED"/>
    <property type="match status" value="1"/>
</dbReference>
<dbReference type="Pfam" id="PF20684">
    <property type="entry name" value="Fung_rhodopsin"/>
    <property type="match status" value="2"/>
</dbReference>
<feature type="transmembrane region" description="Helical" evidence="6">
    <location>
        <begin position="420"/>
        <end position="438"/>
    </location>
</feature>
<sequence>MTELGSAVVGFGWVLIALSGVIVTARGVLKILRFHGLAWEDYLMIISMLLAVVYGVSTTLLYGTNPTEHSAFHSPKFAQYIYICHAVGFLAPLFSRISFCLYMLRVLSTTSATRKRCIYAFIALQLLVNVPMSILVFTQCGDFHNLWGHGMAESAPSCVHHIVIKSAAITASVFNAVTDLFLTILPAMVVWSIKVMTPRARLGLVATLGLSFFATIASAIKVYYVYAMYTFAPSMPEVGHLIIVMCVEINVVIIAASIPVLAPLFLQKSGRSRKGMYKDPVLPTYDISAEGPDSSMQSSSKIIGSSAKSKNISIATTAVDSSVESRSGYMAPQTPWDELPEFVLSLAFLSLRFLLERWQRLLVYAMLAIFVMDSVAFVFLVLSWCSNPAQYAAKTLSDQCVGTTSGLNTANILQAVTNPIADWLFATLPVIVIFKATTMNRREKFIVAVIFAFAITGSVAAILRAVFWPALTHGSDSGFRTGMTWCTIEIGAGLVASSAATFRPLSK</sequence>
<evidence type="ECO:0000313" key="8">
    <source>
        <dbReference type="EMBL" id="KAH0219267.1"/>
    </source>
</evidence>
<dbReference type="EMBL" id="JAHFYH010000043">
    <property type="protein sequence ID" value="KAH0219267.1"/>
    <property type="molecule type" value="Genomic_DNA"/>
</dbReference>
<comment type="subcellular location">
    <subcellularLocation>
        <location evidence="1">Membrane</location>
        <topology evidence="1">Multi-pass membrane protein</topology>
    </subcellularLocation>
</comment>
<feature type="domain" description="Rhodopsin" evidence="7">
    <location>
        <begin position="344"/>
        <end position="505"/>
    </location>
</feature>
<feature type="transmembrane region" description="Helical" evidence="6">
    <location>
        <begin position="167"/>
        <end position="190"/>
    </location>
</feature>
<feature type="non-terminal residue" evidence="8">
    <location>
        <position position="1"/>
    </location>
</feature>
<keyword evidence="4 6" id="KW-0472">Membrane</keyword>
<keyword evidence="2 6" id="KW-0812">Transmembrane</keyword>
<evidence type="ECO:0000256" key="1">
    <source>
        <dbReference type="ARBA" id="ARBA00004141"/>
    </source>
</evidence>
<dbReference type="OrthoDB" id="3934549at2759"/>
<organism evidence="8 9">
    <name type="scientific">Aureobasidium melanogenum</name>
    <name type="common">Aureobasidium pullulans var. melanogenum</name>
    <dbReference type="NCBI Taxonomy" id="46634"/>
    <lineage>
        <taxon>Eukaryota</taxon>
        <taxon>Fungi</taxon>
        <taxon>Dikarya</taxon>
        <taxon>Ascomycota</taxon>
        <taxon>Pezizomycotina</taxon>
        <taxon>Dothideomycetes</taxon>
        <taxon>Dothideomycetidae</taxon>
        <taxon>Dothideales</taxon>
        <taxon>Saccotheciaceae</taxon>
        <taxon>Aureobasidium</taxon>
    </lineage>
</organism>
<gene>
    <name evidence="8" type="ORF">KCV03_g6044</name>
</gene>
<reference evidence="8" key="2">
    <citation type="submission" date="2021-08" db="EMBL/GenBank/DDBJ databases">
        <authorList>
            <person name="Gostincar C."/>
            <person name="Sun X."/>
            <person name="Song Z."/>
            <person name="Gunde-Cimerman N."/>
        </authorList>
    </citation>
    <scope>NUCLEOTIDE SEQUENCE</scope>
    <source>
        <strain evidence="8">EXF-8016</strain>
    </source>
</reference>
<evidence type="ECO:0000256" key="2">
    <source>
        <dbReference type="ARBA" id="ARBA00022692"/>
    </source>
</evidence>
<keyword evidence="3 6" id="KW-1133">Transmembrane helix</keyword>
<dbReference type="PANTHER" id="PTHR33048">
    <property type="entry name" value="PTH11-LIKE INTEGRAL MEMBRANE PROTEIN (AFU_ORTHOLOGUE AFUA_5G11245)"/>
    <property type="match status" value="1"/>
</dbReference>
<feature type="domain" description="Rhodopsin" evidence="7">
    <location>
        <begin position="26"/>
        <end position="265"/>
    </location>
</feature>
<feature type="transmembrane region" description="Helical" evidence="6">
    <location>
        <begin position="202"/>
        <end position="226"/>
    </location>
</feature>
<dbReference type="Proteomes" id="UP000767238">
    <property type="component" value="Unassembled WGS sequence"/>
</dbReference>
<feature type="transmembrane region" description="Helical" evidence="6">
    <location>
        <begin position="6"/>
        <end position="29"/>
    </location>
</feature>
<evidence type="ECO:0000256" key="4">
    <source>
        <dbReference type="ARBA" id="ARBA00023136"/>
    </source>
</evidence>
<evidence type="ECO:0000259" key="7">
    <source>
        <dbReference type="Pfam" id="PF20684"/>
    </source>
</evidence>